<dbReference type="InterPro" id="IPR040503">
    <property type="entry name" value="TRHO_N"/>
</dbReference>
<comment type="caution">
    <text evidence="3">The sequence shown here is derived from an EMBL/GenBank/DDBJ whole genome shotgun (WGS) entry which is preliminary data.</text>
</comment>
<sequence length="296" mass="34642">MEQLQYRVLLYYKYVTINDPEQFTQEHLRYCKNLGLKGRILIASEGINGTVSGTIAQTEQYMADLRANPLFSDIVFKVDEVETHTFKKMFVRHKEELVTFRYEHELDPNQITGKHLSPKEFYEQLQQDDVIILDGRTDYEYDIGHFRGAIRPDVESFREFPEWIRNNMTQFKDKKVLTYCTGGIRCEKLTGFLIHEGFTDVNQLDGGIVTYGKDSEVQGRLFDGKCYVFDERISVPINRTDEDIVVGTCFHCHESNDQYINCPECNLQYISCESCYEEHQGFCSDECRHKFQTRAS</sequence>
<dbReference type="Gene3D" id="3.30.70.100">
    <property type="match status" value="1"/>
</dbReference>
<feature type="domain" description="Rhodanese" evidence="2">
    <location>
        <begin position="126"/>
        <end position="216"/>
    </location>
</feature>
<dbReference type="Gene3D" id="3.40.250.10">
    <property type="entry name" value="Rhodanese-like domain"/>
    <property type="match status" value="1"/>
</dbReference>
<comment type="similarity">
    <text evidence="1">Belongs to the TrhO family.</text>
</comment>
<dbReference type="Proteomes" id="UP001519272">
    <property type="component" value="Unassembled WGS sequence"/>
</dbReference>
<dbReference type="PANTHER" id="PTHR43268:SF3">
    <property type="entry name" value="RHODANESE-LIKE DOMAIN-CONTAINING PROTEIN 7-RELATED"/>
    <property type="match status" value="1"/>
</dbReference>
<protein>
    <recommendedName>
        <fullName evidence="1">tRNA uridine(34) hydroxylase</fullName>
        <ecNumber evidence="1">1.14.-.-</ecNumber>
    </recommendedName>
    <alternativeName>
        <fullName evidence="1">tRNA hydroxylation protein O</fullName>
    </alternativeName>
</protein>
<dbReference type="EMBL" id="JAGGKG010000003">
    <property type="protein sequence ID" value="MBP1904435.1"/>
    <property type="molecule type" value="Genomic_DNA"/>
</dbReference>
<dbReference type="EC" id="1.14.-.-" evidence="1"/>
<accession>A0ABS4FPD1</accession>
<name>A0ABS4FPD1_9BACL</name>
<dbReference type="PANTHER" id="PTHR43268">
    <property type="entry name" value="THIOSULFATE SULFURTRANSFERASE/RHODANESE-LIKE DOMAIN-CONTAINING PROTEIN 2"/>
    <property type="match status" value="1"/>
</dbReference>
<proteinExistence type="inferred from homology"/>
<evidence type="ECO:0000313" key="3">
    <source>
        <dbReference type="EMBL" id="MBP1904435.1"/>
    </source>
</evidence>
<dbReference type="Pfam" id="PF00581">
    <property type="entry name" value="Rhodanese"/>
    <property type="match status" value="1"/>
</dbReference>
<dbReference type="Pfam" id="PF17773">
    <property type="entry name" value="UPF0176_N"/>
    <property type="match status" value="1"/>
</dbReference>
<dbReference type="SUPFAM" id="SSF52821">
    <property type="entry name" value="Rhodanese/Cell cycle control phosphatase"/>
    <property type="match status" value="1"/>
</dbReference>
<reference evidence="3 4" key="1">
    <citation type="submission" date="2021-03" db="EMBL/GenBank/DDBJ databases">
        <title>Genomic Encyclopedia of Type Strains, Phase IV (KMG-IV): sequencing the most valuable type-strain genomes for metagenomic binning, comparative biology and taxonomic classification.</title>
        <authorList>
            <person name="Goeker M."/>
        </authorList>
    </citation>
    <scope>NUCLEOTIDE SEQUENCE [LARGE SCALE GENOMIC DNA]</scope>
    <source>
        <strain evidence="3 4">DSM 14349</strain>
    </source>
</reference>
<dbReference type="RefSeq" id="WP_210088101.1">
    <property type="nucleotide sequence ID" value="NZ_JAGGKG010000003.1"/>
</dbReference>
<dbReference type="Pfam" id="PF12368">
    <property type="entry name" value="Rhodanese_C"/>
    <property type="match status" value="1"/>
</dbReference>
<dbReference type="SMART" id="SM00450">
    <property type="entry name" value="RHOD"/>
    <property type="match status" value="1"/>
</dbReference>
<dbReference type="InterPro" id="IPR036873">
    <property type="entry name" value="Rhodanese-like_dom_sf"/>
</dbReference>
<comment type="catalytic activity">
    <reaction evidence="1">
        <text>uridine(34) in tRNA + AH2 + O2 = 5-hydroxyuridine(34) in tRNA + A + H2O</text>
        <dbReference type="Rhea" id="RHEA:64224"/>
        <dbReference type="Rhea" id="RHEA-COMP:11727"/>
        <dbReference type="Rhea" id="RHEA-COMP:13381"/>
        <dbReference type="ChEBI" id="CHEBI:13193"/>
        <dbReference type="ChEBI" id="CHEBI:15377"/>
        <dbReference type="ChEBI" id="CHEBI:15379"/>
        <dbReference type="ChEBI" id="CHEBI:17499"/>
        <dbReference type="ChEBI" id="CHEBI:65315"/>
        <dbReference type="ChEBI" id="CHEBI:136877"/>
    </reaction>
</comment>
<dbReference type="CDD" id="cd01518">
    <property type="entry name" value="RHOD_YceA"/>
    <property type="match status" value="1"/>
</dbReference>
<dbReference type="InterPro" id="IPR022111">
    <property type="entry name" value="Rhodanese_C"/>
</dbReference>
<evidence type="ECO:0000256" key="1">
    <source>
        <dbReference type="HAMAP-Rule" id="MF_00469"/>
    </source>
</evidence>
<keyword evidence="4" id="KW-1185">Reference proteome</keyword>
<evidence type="ECO:0000313" key="4">
    <source>
        <dbReference type="Proteomes" id="UP001519272"/>
    </source>
</evidence>
<organism evidence="3 4">
    <name type="scientific">Paenibacillus turicensis</name>
    <dbReference type="NCBI Taxonomy" id="160487"/>
    <lineage>
        <taxon>Bacteria</taxon>
        <taxon>Bacillati</taxon>
        <taxon>Bacillota</taxon>
        <taxon>Bacilli</taxon>
        <taxon>Bacillales</taxon>
        <taxon>Paenibacillaceae</taxon>
        <taxon>Paenibacillus</taxon>
    </lineage>
</organism>
<dbReference type="NCBIfam" id="NF001135">
    <property type="entry name" value="PRK00142.1-3"/>
    <property type="match status" value="1"/>
</dbReference>
<dbReference type="InterPro" id="IPR020936">
    <property type="entry name" value="TrhO"/>
</dbReference>
<keyword evidence="1" id="KW-0819">tRNA processing</keyword>
<gene>
    <name evidence="1" type="primary">trhO</name>
    <name evidence="3" type="ORF">J2Z32_001052</name>
</gene>
<comment type="function">
    <text evidence="1">Catalyzes oxygen-dependent 5-hydroxyuridine (ho5U) modification at position 34 in tRNAs.</text>
</comment>
<keyword evidence="1" id="KW-0560">Oxidoreductase</keyword>
<dbReference type="HAMAP" id="MF_00469">
    <property type="entry name" value="TrhO"/>
    <property type="match status" value="1"/>
</dbReference>
<dbReference type="InterPro" id="IPR001763">
    <property type="entry name" value="Rhodanese-like_dom"/>
</dbReference>
<evidence type="ECO:0000259" key="2">
    <source>
        <dbReference type="PROSITE" id="PS50206"/>
    </source>
</evidence>
<dbReference type="PROSITE" id="PS50206">
    <property type="entry name" value="RHODANESE_3"/>
    <property type="match status" value="1"/>
</dbReference>